<evidence type="ECO:0000313" key="3">
    <source>
        <dbReference type="Proteomes" id="UP001596333"/>
    </source>
</evidence>
<name>A0ABD5UQC7_9EURY</name>
<dbReference type="SUPFAM" id="SSF51735">
    <property type="entry name" value="NAD(P)-binding Rossmann-fold domains"/>
    <property type="match status" value="1"/>
</dbReference>
<evidence type="ECO:0000313" key="2">
    <source>
        <dbReference type="EMBL" id="MFC6890242.1"/>
    </source>
</evidence>
<dbReference type="RefSeq" id="WP_379769927.1">
    <property type="nucleotide sequence ID" value="NZ_JBHSXI010000020.1"/>
</dbReference>
<proteinExistence type="predicted"/>
<dbReference type="InterPro" id="IPR001509">
    <property type="entry name" value="Epimerase_deHydtase"/>
</dbReference>
<dbReference type="PANTHER" id="PTHR43245">
    <property type="entry name" value="BIFUNCTIONAL POLYMYXIN RESISTANCE PROTEIN ARNA"/>
    <property type="match status" value="1"/>
</dbReference>
<accession>A0ABD5UQC7</accession>
<sequence>MTVGITGGAGFLGSHIVDYFADNGEDVVVIDDFSEGTRENLSQSLSFVEIREVDLCDRQATIDSLGDIDVIVHLAAKIGGIGYFHHVPADIIAMNDAMNRSVFDAAVEHNFDRVCYASSSMVYENADEFPVTEDQIGETPPPDSAYGFQKLAGEYYCRAYHDQYDIEYSIFRPFNAVGPREPPGEEVGQAHVIPDFVKKIRDEKQFPLNILGSGEQIRSFTNVKDIASGVYKCASHDAAANEEFNLGSSDGITMLDLAEKIWNYCNREENFAVDQQEEFDHDVQKRIPDSSKAAELLDWETEISLDQSLDEYITWYKEAL</sequence>
<dbReference type="EMBL" id="JBHSXI010000020">
    <property type="protein sequence ID" value="MFC6890242.1"/>
    <property type="molecule type" value="Genomic_DNA"/>
</dbReference>
<dbReference type="Gene3D" id="3.40.50.720">
    <property type="entry name" value="NAD(P)-binding Rossmann-like Domain"/>
    <property type="match status" value="1"/>
</dbReference>
<gene>
    <name evidence="2" type="ORF">ACFQEY_14665</name>
</gene>
<protein>
    <submittedName>
        <fullName evidence="2">NAD-dependent epimerase/dehydratase family protein</fullName>
    </submittedName>
</protein>
<feature type="domain" description="NAD-dependent epimerase/dehydratase" evidence="1">
    <location>
        <begin position="5"/>
        <end position="247"/>
    </location>
</feature>
<dbReference type="AlphaFoldDB" id="A0ABD5UQC7"/>
<evidence type="ECO:0000259" key="1">
    <source>
        <dbReference type="Pfam" id="PF01370"/>
    </source>
</evidence>
<keyword evidence="3" id="KW-1185">Reference proteome</keyword>
<organism evidence="2 3">
    <name type="scientific">Halorubrum trueperi</name>
    <dbReference type="NCBI Taxonomy" id="2004704"/>
    <lineage>
        <taxon>Archaea</taxon>
        <taxon>Methanobacteriati</taxon>
        <taxon>Methanobacteriota</taxon>
        <taxon>Stenosarchaea group</taxon>
        <taxon>Halobacteria</taxon>
        <taxon>Halobacteriales</taxon>
        <taxon>Haloferacaceae</taxon>
        <taxon>Halorubrum</taxon>
    </lineage>
</organism>
<dbReference type="Pfam" id="PF01370">
    <property type="entry name" value="Epimerase"/>
    <property type="match status" value="1"/>
</dbReference>
<dbReference type="PANTHER" id="PTHR43245:SF13">
    <property type="entry name" value="UDP-D-APIOSE_UDP-D-XYLOSE SYNTHASE 2"/>
    <property type="match status" value="1"/>
</dbReference>
<comment type="caution">
    <text evidence="2">The sequence shown here is derived from an EMBL/GenBank/DDBJ whole genome shotgun (WGS) entry which is preliminary data.</text>
</comment>
<dbReference type="Proteomes" id="UP001596333">
    <property type="component" value="Unassembled WGS sequence"/>
</dbReference>
<reference evidence="2 3" key="1">
    <citation type="journal article" date="2019" name="Int. J. Syst. Evol. Microbiol.">
        <title>The Global Catalogue of Microorganisms (GCM) 10K type strain sequencing project: providing services to taxonomists for standard genome sequencing and annotation.</title>
        <authorList>
            <consortium name="The Broad Institute Genomics Platform"/>
            <consortium name="The Broad Institute Genome Sequencing Center for Infectious Disease"/>
            <person name="Wu L."/>
            <person name="Ma J."/>
        </authorList>
    </citation>
    <scope>NUCLEOTIDE SEQUENCE [LARGE SCALE GENOMIC DNA]</scope>
    <source>
        <strain evidence="2 3">Y73</strain>
    </source>
</reference>
<dbReference type="InterPro" id="IPR036291">
    <property type="entry name" value="NAD(P)-bd_dom_sf"/>
</dbReference>
<dbReference type="InterPro" id="IPR050177">
    <property type="entry name" value="Lipid_A_modif_metabolic_enz"/>
</dbReference>